<evidence type="ECO:0000313" key="2">
    <source>
        <dbReference type="EMBL" id="KAK1317001.1"/>
    </source>
</evidence>
<feature type="region of interest" description="Disordered" evidence="1">
    <location>
        <begin position="1"/>
        <end position="44"/>
    </location>
</feature>
<sequence length="76" mass="8485">MRPPIDDHPSSACDRPSATTAIHTQRSLTTRDHPSSTIRKQPRFQPGYMLYEHVLRPAEVGVTKVLDGEENQSSEG</sequence>
<dbReference type="SUPFAM" id="SSF51064">
    <property type="entry name" value="Head domain of nucleotide exchange factor GrpE"/>
    <property type="match status" value="1"/>
</dbReference>
<dbReference type="Gene3D" id="2.30.22.10">
    <property type="entry name" value="Head domain of nucleotide exchange factor GrpE"/>
    <property type="match status" value="1"/>
</dbReference>
<dbReference type="AlphaFoldDB" id="A0AAV9ETK1"/>
<accession>A0AAV9ETK1</accession>
<dbReference type="InterPro" id="IPR009012">
    <property type="entry name" value="GrpE_head"/>
</dbReference>
<evidence type="ECO:0000313" key="3">
    <source>
        <dbReference type="Proteomes" id="UP001180020"/>
    </source>
</evidence>
<reference evidence="2" key="1">
    <citation type="journal article" date="2023" name="Nat. Commun.">
        <title>Diploid and tetraploid genomes of Acorus and the evolution of monocots.</title>
        <authorList>
            <person name="Ma L."/>
            <person name="Liu K.W."/>
            <person name="Li Z."/>
            <person name="Hsiao Y.Y."/>
            <person name="Qi Y."/>
            <person name="Fu T."/>
            <person name="Tang G.D."/>
            <person name="Zhang D."/>
            <person name="Sun W.H."/>
            <person name="Liu D.K."/>
            <person name="Li Y."/>
            <person name="Chen G.Z."/>
            <person name="Liu X.D."/>
            <person name="Liao X.Y."/>
            <person name="Jiang Y.T."/>
            <person name="Yu X."/>
            <person name="Hao Y."/>
            <person name="Huang J."/>
            <person name="Zhao X.W."/>
            <person name="Ke S."/>
            <person name="Chen Y.Y."/>
            <person name="Wu W.L."/>
            <person name="Hsu J.L."/>
            <person name="Lin Y.F."/>
            <person name="Huang M.D."/>
            <person name="Li C.Y."/>
            <person name="Huang L."/>
            <person name="Wang Z.W."/>
            <person name="Zhao X."/>
            <person name="Zhong W.Y."/>
            <person name="Peng D.H."/>
            <person name="Ahmad S."/>
            <person name="Lan S."/>
            <person name="Zhang J.S."/>
            <person name="Tsai W.C."/>
            <person name="Van de Peer Y."/>
            <person name="Liu Z.J."/>
        </authorList>
    </citation>
    <scope>NUCLEOTIDE SEQUENCE</scope>
    <source>
        <strain evidence="2">CP</strain>
    </source>
</reference>
<organism evidence="2 3">
    <name type="scientific">Acorus calamus</name>
    <name type="common">Sweet flag</name>
    <dbReference type="NCBI Taxonomy" id="4465"/>
    <lineage>
        <taxon>Eukaryota</taxon>
        <taxon>Viridiplantae</taxon>
        <taxon>Streptophyta</taxon>
        <taxon>Embryophyta</taxon>
        <taxon>Tracheophyta</taxon>
        <taxon>Spermatophyta</taxon>
        <taxon>Magnoliopsida</taxon>
        <taxon>Liliopsida</taxon>
        <taxon>Acoraceae</taxon>
        <taxon>Acorus</taxon>
    </lineage>
</organism>
<evidence type="ECO:0000256" key="1">
    <source>
        <dbReference type="SAM" id="MobiDB-lite"/>
    </source>
</evidence>
<dbReference type="EMBL" id="JAUJYO010000005">
    <property type="protein sequence ID" value="KAK1317001.1"/>
    <property type="molecule type" value="Genomic_DNA"/>
</dbReference>
<feature type="compositionally biased region" description="Polar residues" evidence="1">
    <location>
        <begin position="17"/>
        <end position="28"/>
    </location>
</feature>
<gene>
    <name evidence="2" type="ORF">QJS10_CPA05g01637</name>
</gene>
<proteinExistence type="predicted"/>
<name>A0AAV9ETK1_ACOCL</name>
<dbReference type="Proteomes" id="UP001180020">
    <property type="component" value="Unassembled WGS sequence"/>
</dbReference>
<comment type="caution">
    <text evidence="2">The sequence shown here is derived from an EMBL/GenBank/DDBJ whole genome shotgun (WGS) entry which is preliminary data.</text>
</comment>
<reference evidence="2" key="2">
    <citation type="submission" date="2023-06" db="EMBL/GenBank/DDBJ databases">
        <authorList>
            <person name="Ma L."/>
            <person name="Liu K.-W."/>
            <person name="Li Z."/>
            <person name="Hsiao Y.-Y."/>
            <person name="Qi Y."/>
            <person name="Fu T."/>
            <person name="Tang G."/>
            <person name="Zhang D."/>
            <person name="Sun W.-H."/>
            <person name="Liu D.-K."/>
            <person name="Li Y."/>
            <person name="Chen G.-Z."/>
            <person name="Liu X.-D."/>
            <person name="Liao X.-Y."/>
            <person name="Jiang Y.-T."/>
            <person name="Yu X."/>
            <person name="Hao Y."/>
            <person name="Huang J."/>
            <person name="Zhao X.-W."/>
            <person name="Ke S."/>
            <person name="Chen Y.-Y."/>
            <person name="Wu W.-L."/>
            <person name="Hsu J.-L."/>
            <person name="Lin Y.-F."/>
            <person name="Huang M.-D."/>
            <person name="Li C.-Y."/>
            <person name="Huang L."/>
            <person name="Wang Z.-W."/>
            <person name="Zhao X."/>
            <person name="Zhong W.-Y."/>
            <person name="Peng D.-H."/>
            <person name="Ahmad S."/>
            <person name="Lan S."/>
            <person name="Zhang J.-S."/>
            <person name="Tsai W.-C."/>
            <person name="Van De Peer Y."/>
            <person name="Liu Z.-J."/>
        </authorList>
    </citation>
    <scope>NUCLEOTIDE SEQUENCE</scope>
    <source>
        <strain evidence="2">CP</strain>
        <tissue evidence="2">Leaves</tissue>
    </source>
</reference>
<dbReference type="GO" id="GO:0006457">
    <property type="term" value="P:protein folding"/>
    <property type="evidence" value="ECO:0007669"/>
    <property type="project" value="InterPro"/>
</dbReference>
<keyword evidence="3" id="KW-1185">Reference proteome</keyword>
<protein>
    <submittedName>
        <fullName evidence="2">Uncharacterized protein</fullName>
    </submittedName>
</protein>